<dbReference type="SUPFAM" id="SSF54403">
    <property type="entry name" value="Cystatin/monellin"/>
    <property type="match status" value="1"/>
</dbReference>
<dbReference type="InterPro" id="IPR018073">
    <property type="entry name" value="Prot_inh_cystat_CS"/>
</dbReference>
<dbReference type="PANTHER" id="PTHR46186:SF4">
    <property type="entry name" value="CYSTATIN 10"/>
    <property type="match status" value="1"/>
</dbReference>
<dbReference type="SMART" id="SM00043">
    <property type="entry name" value="CY"/>
    <property type="match status" value="1"/>
</dbReference>
<comment type="similarity">
    <text evidence="1">Belongs to the cystatin family.</text>
</comment>
<evidence type="ECO:0000256" key="2">
    <source>
        <dbReference type="ARBA" id="ARBA00023157"/>
    </source>
</evidence>
<reference evidence="5" key="2">
    <citation type="submission" date="2025-09" db="UniProtKB">
        <authorList>
            <consortium name="Ensembl"/>
        </authorList>
    </citation>
    <scope>IDENTIFICATION</scope>
</reference>
<dbReference type="AlphaFoldDB" id="A0A8C2W2W0"/>
<dbReference type="PANTHER" id="PTHR46186">
    <property type="entry name" value="CYSTATIN"/>
    <property type="match status" value="1"/>
</dbReference>
<evidence type="ECO:0000313" key="6">
    <source>
        <dbReference type="Proteomes" id="UP000694398"/>
    </source>
</evidence>
<dbReference type="OrthoDB" id="1908104at2759"/>
<keyword evidence="6" id="KW-1185">Reference proteome</keyword>
<proteinExistence type="inferred from homology"/>
<dbReference type="PROSITE" id="PS00287">
    <property type="entry name" value="CYSTATIN"/>
    <property type="match status" value="1"/>
</dbReference>
<feature type="signal peptide" evidence="3">
    <location>
        <begin position="1"/>
        <end position="20"/>
    </location>
</feature>
<dbReference type="Pfam" id="PF00031">
    <property type="entry name" value="Cystatin"/>
    <property type="match status" value="1"/>
</dbReference>
<reference evidence="5" key="1">
    <citation type="submission" date="2025-08" db="UniProtKB">
        <authorList>
            <consortium name="Ensembl"/>
        </authorList>
    </citation>
    <scope>IDENTIFICATION</scope>
</reference>
<dbReference type="GeneTree" id="ENSGT00940000154755"/>
<dbReference type="RefSeq" id="XP_005381031.1">
    <property type="nucleotide sequence ID" value="XM_005380974.1"/>
</dbReference>
<feature type="domain" description="Cystatin" evidence="4">
    <location>
        <begin position="34"/>
        <end position="140"/>
    </location>
</feature>
<dbReference type="GO" id="GO:0004869">
    <property type="term" value="F:cysteine-type endopeptidase inhibitor activity"/>
    <property type="evidence" value="ECO:0007669"/>
    <property type="project" value="InterPro"/>
</dbReference>
<dbReference type="GeneID" id="102006343"/>
<dbReference type="GO" id="GO:0005615">
    <property type="term" value="C:extracellular space"/>
    <property type="evidence" value="ECO:0007669"/>
    <property type="project" value="TreeGrafter"/>
</dbReference>
<keyword evidence="2" id="KW-1015">Disulfide bond</keyword>
<dbReference type="InterPro" id="IPR046350">
    <property type="entry name" value="Cystatin_sf"/>
</dbReference>
<feature type="chain" id="PRO_5034418793" evidence="3">
    <location>
        <begin position="21"/>
        <end position="142"/>
    </location>
</feature>
<dbReference type="Gene3D" id="3.10.450.10">
    <property type="match status" value="1"/>
</dbReference>
<dbReference type="Proteomes" id="UP000694398">
    <property type="component" value="Unassembled WGS sequence"/>
</dbReference>
<dbReference type="GO" id="GO:0031982">
    <property type="term" value="C:vesicle"/>
    <property type="evidence" value="ECO:0007669"/>
    <property type="project" value="TreeGrafter"/>
</dbReference>
<evidence type="ECO:0000259" key="4">
    <source>
        <dbReference type="SMART" id="SM00043"/>
    </source>
</evidence>
<organism evidence="5 6">
    <name type="scientific">Chinchilla lanigera</name>
    <name type="common">Long-tailed chinchilla</name>
    <name type="synonym">Chinchilla villidera</name>
    <dbReference type="NCBI Taxonomy" id="34839"/>
    <lineage>
        <taxon>Eukaryota</taxon>
        <taxon>Metazoa</taxon>
        <taxon>Chordata</taxon>
        <taxon>Craniata</taxon>
        <taxon>Vertebrata</taxon>
        <taxon>Euteleostomi</taxon>
        <taxon>Mammalia</taxon>
        <taxon>Eutheria</taxon>
        <taxon>Euarchontoglires</taxon>
        <taxon>Glires</taxon>
        <taxon>Rodentia</taxon>
        <taxon>Hystricomorpha</taxon>
        <taxon>Chinchillidae</taxon>
        <taxon>Chinchilla</taxon>
    </lineage>
</organism>
<sequence>MALPLHIPLLLLAALVLSLAMTPTALKSSTKRLPLVGEMEDGDINDKEVQNIVDFTLREYNNDNNDLNLSSLVRVLRARQQVVGGMNYYLDLEIGRTTCVKNRSNQVNCPLSEEPTQLCSFVVYSRSWEDYTVLTKSRCRKA</sequence>
<dbReference type="OMA" id="LTRNECH"/>
<gene>
    <name evidence="5" type="primary">LOC102006343</name>
</gene>
<evidence type="ECO:0000256" key="3">
    <source>
        <dbReference type="SAM" id="SignalP"/>
    </source>
</evidence>
<evidence type="ECO:0000313" key="5">
    <source>
        <dbReference type="Ensembl" id="ENSCLAP00000023161.1"/>
    </source>
</evidence>
<dbReference type="InterPro" id="IPR000010">
    <property type="entry name" value="Cystatin_dom"/>
</dbReference>
<dbReference type="CDD" id="cd00042">
    <property type="entry name" value="CY"/>
    <property type="match status" value="1"/>
</dbReference>
<dbReference type="GO" id="GO:0005737">
    <property type="term" value="C:cytoplasm"/>
    <property type="evidence" value="ECO:0007669"/>
    <property type="project" value="TreeGrafter"/>
</dbReference>
<protein>
    <submittedName>
        <fullName evidence="5">Cystatin-C-like</fullName>
    </submittedName>
</protein>
<name>A0A8C2W2W0_CHILA</name>
<keyword evidence="3" id="KW-0732">Signal</keyword>
<accession>A0A8C2W2W0</accession>
<evidence type="ECO:0000256" key="1">
    <source>
        <dbReference type="ARBA" id="ARBA00009403"/>
    </source>
</evidence>
<dbReference type="FunFam" id="3.10.450.10:FF:000004">
    <property type="entry name" value="Cystatin C"/>
    <property type="match status" value="1"/>
</dbReference>
<dbReference type="Ensembl" id="ENSCLAT00000023382.1">
    <property type="protein sequence ID" value="ENSCLAP00000023161.1"/>
    <property type="gene ID" value="ENSCLAG00000015899.1"/>
</dbReference>